<dbReference type="Pfam" id="PF13041">
    <property type="entry name" value="PPR_2"/>
    <property type="match status" value="2"/>
</dbReference>
<sequence>MDEFPILNSSWSDQELVMIVCALIKMNRSEMALDVLRNQIKEPNRERLNRVAAASARLGNAPVALGVLEITNHFDMVPDVVTFTSAIHACARGGKYDVPMALNLLNEMISAGVQPNARTYGAAILAYARMQQWEEIENLVDSIPYKDDAHKMEVFTCAIISCSRNRQHHYASRLFELLLEDGVYPGDNVCNAALSSCARTSDLTQLRRIFRLVERHTTPSIYSFNCMISAFGNACKMDEALHVFEDMQQDSTVEPDIVTFNSLLLAAVRSRKVDIFPSILSLMKEGGLKWDAYTLNILLEGCALNGDAEMARHYWKRATQGKQTSESEPSDDNQCVTLDRAHFETLMGVYYAAKEYKAIVDLWQNDKLCRRRAKSSKSLNFLIRACEGLKDDKTAVAILAEFADRGHPLSPITHQHMLEVFLAADKYNAASAYLQKMLGVDGLVSTFSFTVLMKYLTKNKRHSDVLAMFDLYLETREASSKGQNPLLHFPTDVIYMLTMRSAVELQDHETVLAIYSDLPTTMSMAVRTELLVLAISSCEREGDWRAAVTMYDEMTGKLDEDINVELYKHIVKIVASAGEFDRALDVGGGQWYRQNRPDKGWGI</sequence>
<organism evidence="3 4">
    <name type="scientific">Phytophthora fragariaefolia</name>
    <dbReference type="NCBI Taxonomy" id="1490495"/>
    <lineage>
        <taxon>Eukaryota</taxon>
        <taxon>Sar</taxon>
        <taxon>Stramenopiles</taxon>
        <taxon>Oomycota</taxon>
        <taxon>Peronosporomycetes</taxon>
        <taxon>Peronosporales</taxon>
        <taxon>Peronosporaceae</taxon>
        <taxon>Phytophthora</taxon>
    </lineage>
</organism>
<dbReference type="Pfam" id="PF01535">
    <property type="entry name" value="PPR"/>
    <property type="match status" value="3"/>
</dbReference>
<dbReference type="InterPro" id="IPR011990">
    <property type="entry name" value="TPR-like_helical_dom_sf"/>
</dbReference>
<dbReference type="PROSITE" id="PS51375">
    <property type="entry name" value="PPR"/>
    <property type="match status" value="2"/>
</dbReference>
<dbReference type="AlphaFoldDB" id="A0A9W6XTT2"/>
<dbReference type="PANTHER" id="PTHR47447">
    <property type="entry name" value="OS03G0856100 PROTEIN"/>
    <property type="match status" value="1"/>
</dbReference>
<evidence type="ECO:0000256" key="1">
    <source>
        <dbReference type="ARBA" id="ARBA00022737"/>
    </source>
</evidence>
<protein>
    <submittedName>
        <fullName evidence="3">Unnamed protein product</fullName>
    </submittedName>
</protein>
<dbReference type="OrthoDB" id="185373at2759"/>
<dbReference type="PANTHER" id="PTHR47447:SF17">
    <property type="entry name" value="OS12G0638900 PROTEIN"/>
    <property type="match status" value="1"/>
</dbReference>
<accession>A0A9W6XTT2</accession>
<dbReference type="NCBIfam" id="TIGR00756">
    <property type="entry name" value="PPR"/>
    <property type="match status" value="2"/>
</dbReference>
<gene>
    <name evidence="3" type="ORF">Pfra01_001739800</name>
</gene>
<keyword evidence="1" id="KW-0677">Repeat</keyword>
<keyword evidence="4" id="KW-1185">Reference proteome</keyword>
<dbReference type="Gene3D" id="1.25.40.10">
    <property type="entry name" value="Tetratricopeptide repeat domain"/>
    <property type="match status" value="3"/>
</dbReference>
<feature type="repeat" description="PPR" evidence="2">
    <location>
        <begin position="220"/>
        <end position="254"/>
    </location>
</feature>
<evidence type="ECO:0000313" key="3">
    <source>
        <dbReference type="EMBL" id="GMF46829.1"/>
    </source>
</evidence>
<proteinExistence type="predicted"/>
<feature type="repeat" description="PPR" evidence="2">
    <location>
        <begin position="79"/>
        <end position="115"/>
    </location>
</feature>
<reference evidence="3" key="1">
    <citation type="submission" date="2023-04" db="EMBL/GenBank/DDBJ databases">
        <title>Phytophthora fragariaefolia NBRC 109709.</title>
        <authorList>
            <person name="Ichikawa N."/>
            <person name="Sato H."/>
            <person name="Tonouchi N."/>
        </authorList>
    </citation>
    <scope>NUCLEOTIDE SEQUENCE</scope>
    <source>
        <strain evidence="3">NBRC 109709</strain>
    </source>
</reference>
<evidence type="ECO:0000313" key="4">
    <source>
        <dbReference type="Proteomes" id="UP001165121"/>
    </source>
</evidence>
<dbReference type="EMBL" id="BSXT01002049">
    <property type="protein sequence ID" value="GMF46829.1"/>
    <property type="molecule type" value="Genomic_DNA"/>
</dbReference>
<evidence type="ECO:0000256" key="2">
    <source>
        <dbReference type="PROSITE-ProRule" id="PRU00708"/>
    </source>
</evidence>
<comment type="caution">
    <text evidence="3">The sequence shown here is derived from an EMBL/GenBank/DDBJ whole genome shotgun (WGS) entry which is preliminary data.</text>
</comment>
<dbReference type="InterPro" id="IPR002885">
    <property type="entry name" value="PPR_rpt"/>
</dbReference>
<name>A0A9W6XTT2_9STRA</name>
<dbReference type="Proteomes" id="UP001165121">
    <property type="component" value="Unassembled WGS sequence"/>
</dbReference>